<dbReference type="Gene3D" id="3.40.640.10">
    <property type="entry name" value="Type I PLP-dependent aspartate aminotransferase-like (Major domain)"/>
    <property type="match status" value="1"/>
</dbReference>
<organism evidence="7 8">
    <name type="scientific">Candidatus Nitrosocosmicus arcticus</name>
    <dbReference type="NCBI Taxonomy" id="2035267"/>
    <lineage>
        <taxon>Archaea</taxon>
        <taxon>Nitrososphaerota</taxon>
        <taxon>Nitrososphaeria</taxon>
        <taxon>Nitrososphaerales</taxon>
        <taxon>Nitrososphaeraceae</taxon>
        <taxon>Candidatus Nitrosocosmicus</taxon>
    </lineage>
</organism>
<dbReference type="PANTHER" id="PTHR42885">
    <property type="entry name" value="HISTIDINOL-PHOSPHATE AMINOTRANSFERASE-RELATED"/>
    <property type="match status" value="1"/>
</dbReference>
<name>A0A557SRJ4_9ARCH</name>
<reference evidence="7 8" key="1">
    <citation type="journal article" date="2019" name="Front. Microbiol.">
        <title>Ammonia Oxidation by the Arctic Terrestrial Thaumarchaeote Candidatus Nitrosocosmicus arcticus Is Stimulated by Increasing Temperatures.</title>
        <authorList>
            <person name="Alves R.J.E."/>
            <person name="Kerou M."/>
            <person name="Zappe A."/>
            <person name="Bittner R."/>
            <person name="Abby S.S."/>
            <person name="Schmidt H.A."/>
            <person name="Pfeifer K."/>
            <person name="Schleper C."/>
        </authorList>
    </citation>
    <scope>NUCLEOTIDE SEQUENCE [LARGE SCALE GENOMIC DNA]</scope>
    <source>
        <strain evidence="7 8">Kfb</strain>
    </source>
</reference>
<comment type="caution">
    <text evidence="7">The sequence shown here is derived from an EMBL/GenBank/DDBJ whole genome shotgun (WGS) entry which is preliminary data.</text>
</comment>
<dbReference type="Proteomes" id="UP000315289">
    <property type="component" value="Unassembled WGS sequence"/>
</dbReference>
<keyword evidence="4 5" id="KW-0663">Pyridoxal phosphate</keyword>
<dbReference type="CDD" id="cd00609">
    <property type="entry name" value="AAT_like"/>
    <property type="match status" value="1"/>
</dbReference>
<dbReference type="Pfam" id="PF00155">
    <property type="entry name" value="Aminotran_1_2"/>
    <property type="match status" value="1"/>
</dbReference>
<evidence type="ECO:0000259" key="6">
    <source>
        <dbReference type="Pfam" id="PF00155"/>
    </source>
</evidence>
<dbReference type="AlphaFoldDB" id="A0A557SRJ4"/>
<evidence type="ECO:0000256" key="3">
    <source>
        <dbReference type="ARBA" id="ARBA00022679"/>
    </source>
</evidence>
<dbReference type="PANTHER" id="PTHR42885:SF2">
    <property type="entry name" value="HISTIDINOL-PHOSPHATE AMINOTRANSFERASE"/>
    <property type="match status" value="1"/>
</dbReference>
<evidence type="ECO:0000256" key="2">
    <source>
        <dbReference type="ARBA" id="ARBA00022576"/>
    </source>
</evidence>
<dbReference type="InterPro" id="IPR004839">
    <property type="entry name" value="Aminotransferase_I/II_large"/>
</dbReference>
<dbReference type="SUPFAM" id="SSF53383">
    <property type="entry name" value="PLP-dependent transferases"/>
    <property type="match status" value="1"/>
</dbReference>
<feature type="domain" description="Aminotransferase class I/classII large" evidence="6">
    <location>
        <begin position="29"/>
        <end position="350"/>
    </location>
</feature>
<dbReference type="EC" id="2.6.1.9" evidence="7"/>
<dbReference type="InterPro" id="IPR015422">
    <property type="entry name" value="PyrdxlP-dep_Trfase_small"/>
</dbReference>
<keyword evidence="3 7" id="KW-0808">Transferase</keyword>
<evidence type="ECO:0000313" key="7">
    <source>
        <dbReference type="EMBL" id="TVP39217.1"/>
    </source>
</evidence>
<sequence length="358" mass="41649">MVVDWLDKELSHIKSHKPYKRPEKIHDFYKLDSNENLVLERRFIKSIASKSLHESDFREYPLEQFEKLYMKLADYTKLNTRNIGIGNGSDQIMDLLLSTIGKGKKVITINPTFSYFTDRCNLYKIPTKLIDLSAIDNSFDLELFIKKAKDYDIIYIASPNNPTGNQFKLDDISSIIDILKDKLIIIDEAYVEFAEYSLSNIVTKYHNVIIMRTFSKAFGLAGARIGYILSNEEISDVFNQYIQLPYPLSSFSMQLAIESLENIQIVNRSIEVIKRERSKMFDRLNKLDKIKIFKSDSNFFFFQTFNHYNKIKNQLLDERILIKNFGDLGNYTGAMRITIGNTEMNDKVISVFEKSLST</sequence>
<evidence type="ECO:0000313" key="8">
    <source>
        <dbReference type="Proteomes" id="UP000315289"/>
    </source>
</evidence>
<comment type="similarity">
    <text evidence="5">Belongs to the class-II pyridoxal-phosphate-dependent aminotransferase family.</text>
</comment>
<dbReference type="RefSeq" id="WP_144734277.1">
    <property type="nucleotide sequence ID" value="NZ_ML675592.1"/>
</dbReference>
<keyword evidence="2 7" id="KW-0032">Aminotransferase</keyword>
<evidence type="ECO:0000256" key="1">
    <source>
        <dbReference type="ARBA" id="ARBA00001933"/>
    </source>
</evidence>
<dbReference type="Gene3D" id="3.90.1150.10">
    <property type="entry name" value="Aspartate Aminotransferase, domain 1"/>
    <property type="match status" value="1"/>
</dbReference>
<dbReference type="GO" id="GO:0004400">
    <property type="term" value="F:histidinol-phosphate transaminase activity"/>
    <property type="evidence" value="ECO:0007669"/>
    <property type="project" value="UniProtKB-EC"/>
</dbReference>
<dbReference type="GO" id="GO:0030170">
    <property type="term" value="F:pyridoxal phosphate binding"/>
    <property type="evidence" value="ECO:0007669"/>
    <property type="project" value="InterPro"/>
</dbReference>
<protein>
    <submittedName>
        <fullName evidence="7">Histidinol-phosphate transaminase</fullName>
        <ecNumber evidence="7">2.6.1.9</ecNumber>
    </submittedName>
</protein>
<dbReference type="PROSITE" id="PS00599">
    <property type="entry name" value="AA_TRANSFER_CLASS_2"/>
    <property type="match status" value="1"/>
</dbReference>
<evidence type="ECO:0000256" key="4">
    <source>
        <dbReference type="ARBA" id="ARBA00022898"/>
    </source>
</evidence>
<keyword evidence="8" id="KW-1185">Reference proteome</keyword>
<dbReference type="InterPro" id="IPR015421">
    <property type="entry name" value="PyrdxlP-dep_Trfase_major"/>
</dbReference>
<dbReference type="InterPro" id="IPR001917">
    <property type="entry name" value="Aminotrans_II_pyridoxalP_BS"/>
</dbReference>
<proteinExistence type="inferred from homology"/>
<dbReference type="EMBL" id="VOAH01000018">
    <property type="protein sequence ID" value="TVP39217.1"/>
    <property type="molecule type" value="Genomic_DNA"/>
</dbReference>
<gene>
    <name evidence="7" type="primary">hisC</name>
    <name evidence="7" type="ORF">NARC_180028</name>
</gene>
<comment type="cofactor">
    <cofactor evidence="1 5">
        <name>pyridoxal 5'-phosphate</name>
        <dbReference type="ChEBI" id="CHEBI:597326"/>
    </cofactor>
</comment>
<accession>A0A557SRJ4</accession>
<dbReference type="InterPro" id="IPR015424">
    <property type="entry name" value="PyrdxlP-dep_Trfase"/>
</dbReference>
<evidence type="ECO:0000256" key="5">
    <source>
        <dbReference type="RuleBase" id="RU003693"/>
    </source>
</evidence>